<sequence length="78" mass="8219">MTNLIRGATLAATLTFLLTGPGAAVALPHPGPYIRTPFVPADLNSRPLERVGHQLVRSDDLTGAGVRAPSHVPVVRSR</sequence>
<evidence type="ECO:0000256" key="1">
    <source>
        <dbReference type="SAM" id="SignalP"/>
    </source>
</evidence>
<dbReference type="EMBL" id="AVPL01000015">
    <property type="protein sequence ID" value="KGN41622.1"/>
    <property type="molecule type" value="Genomic_DNA"/>
</dbReference>
<evidence type="ECO:0000313" key="2">
    <source>
        <dbReference type="EMBL" id="KGN41622.1"/>
    </source>
</evidence>
<dbReference type="OrthoDB" id="5126410at2"/>
<proteinExistence type="predicted"/>
<organism evidence="2 3">
    <name type="scientific">Knoellia aerolata DSM 18566</name>
    <dbReference type="NCBI Taxonomy" id="1385519"/>
    <lineage>
        <taxon>Bacteria</taxon>
        <taxon>Bacillati</taxon>
        <taxon>Actinomycetota</taxon>
        <taxon>Actinomycetes</taxon>
        <taxon>Micrococcales</taxon>
        <taxon>Intrasporangiaceae</taxon>
        <taxon>Knoellia</taxon>
    </lineage>
</organism>
<evidence type="ECO:0000313" key="3">
    <source>
        <dbReference type="Proteomes" id="UP000030013"/>
    </source>
</evidence>
<dbReference type="AlphaFoldDB" id="A0A0A0JZX3"/>
<dbReference type="Proteomes" id="UP000030013">
    <property type="component" value="Unassembled WGS sequence"/>
</dbReference>
<comment type="caution">
    <text evidence="2">The sequence shown here is derived from an EMBL/GenBank/DDBJ whole genome shotgun (WGS) entry which is preliminary data.</text>
</comment>
<dbReference type="RefSeq" id="WP_035935931.1">
    <property type="nucleotide sequence ID" value="NZ_AVPL01000015.1"/>
</dbReference>
<feature type="chain" id="PRO_5001964741" evidence="1">
    <location>
        <begin position="27"/>
        <end position="78"/>
    </location>
</feature>
<gene>
    <name evidence="2" type="ORF">N801_18525</name>
</gene>
<feature type="signal peptide" evidence="1">
    <location>
        <begin position="1"/>
        <end position="26"/>
    </location>
</feature>
<keyword evidence="3" id="KW-1185">Reference proteome</keyword>
<protein>
    <submittedName>
        <fullName evidence="2">Uncharacterized protein</fullName>
    </submittedName>
</protein>
<keyword evidence="1" id="KW-0732">Signal</keyword>
<name>A0A0A0JZX3_9MICO</name>
<reference evidence="2 3" key="1">
    <citation type="submission" date="2013-08" db="EMBL/GenBank/DDBJ databases">
        <title>The genome sequence of Knoellia aerolata.</title>
        <authorList>
            <person name="Zhu W."/>
            <person name="Wang G."/>
        </authorList>
    </citation>
    <scope>NUCLEOTIDE SEQUENCE [LARGE SCALE GENOMIC DNA]</scope>
    <source>
        <strain evidence="2 3">DSM 18566</strain>
    </source>
</reference>
<dbReference type="STRING" id="1385519.N801_18525"/>
<accession>A0A0A0JZX3</accession>